<feature type="transmembrane region" description="Helical" evidence="8">
    <location>
        <begin position="136"/>
        <end position="153"/>
    </location>
</feature>
<dbReference type="CDD" id="cd03388">
    <property type="entry name" value="PAP2_SPPase1"/>
    <property type="match status" value="1"/>
</dbReference>
<dbReference type="Gene3D" id="1.20.144.10">
    <property type="entry name" value="Phosphatidic acid phosphatase type 2/haloperoxidase"/>
    <property type="match status" value="1"/>
</dbReference>
<comment type="subcellular location">
    <subcellularLocation>
        <location evidence="1">Endoplasmic reticulum membrane</location>
        <topology evidence="1">Multi-pass membrane protein</topology>
    </subcellularLocation>
</comment>
<dbReference type="PANTHER" id="PTHR14969">
    <property type="entry name" value="SPHINGOSINE-1-PHOSPHATE PHOSPHOHYDROLASE"/>
    <property type="match status" value="1"/>
</dbReference>
<evidence type="ECO:0000256" key="8">
    <source>
        <dbReference type="SAM" id="Phobius"/>
    </source>
</evidence>
<feature type="transmembrane region" description="Helical" evidence="8">
    <location>
        <begin position="292"/>
        <end position="309"/>
    </location>
</feature>
<feature type="domain" description="Phosphatidic acid phosphatase type 2/haloperoxidase" evidence="9">
    <location>
        <begin position="131"/>
        <end position="247"/>
    </location>
</feature>
<dbReference type="PANTHER" id="PTHR14969:SF28">
    <property type="entry name" value="DIHYDROSPHINGOSINE 1-PHOSPHATE PHOSPHATASE LCB3-RELATED"/>
    <property type="match status" value="1"/>
</dbReference>
<feature type="transmembrane region" description="Helical" evidence="8">
    <location>
        <begin position="174"/>
        <end position="199"/>
    </location>
</feature>
<feature type="transmembrane region" description="Helical" evidence="8">
    <location>
        <begin position="98"/>
        <end position="124"/>
    </location>
</feature>
<dbReference type="SMART" id="SM00014">
    <property type="entry name" value="acidPPc"/>
    <property type="match status" value="1"/>
</dbReference>
<evidence type="ECO:0000256" key="3">
    <source>
        <dbReference type="ARBA" id="ARBA00022801"/>
    </source>
</evidence>
<feature type="transmembrane region" description="Helical" evidence="8">
    <location>
        <begin position="205"/>
        <end position="224"/>
    </location>
</feature>
<dbReference type="AlphaFoldDB" id="A0A6F9DRG1"/>
<dbReference type="InterPro" id="IPR000326">
    <property type="entry name" value="PAP2/HPO"/>
</dbReference>
<keyword evidence="3" id="KW-0378">Hydrolase</keyword>
<feature type="transmembrane region" description="Helical" evidence="8">
    <location>
        <begin position="329"/>
        <end position="349"/>
    </location>
</feature>
<dbReference type="InterPro" id="IPR036938">
    <property type="entry name" value="PAP2/HPO_sf"/>
</dbReference>
<dbReference type="GO" id="GO:0005789">
    <property type="term" value="C:endoplasmic reticulum membrane"/>
    <property type="evidence" value="ECO:0007669"/>
    <property type="project" value="UniProtKB-SubCell"/>
</dbReference>
<reference evidence="10" key="1">
    <citation type="submission" date="2020-04" db="EMBL/GenBank/DDBJ databases">
        <authorList>
            <person name="Neveu A P."/>
        </authorList>
    </citation>
    <scope>NUCLEOTIDE SEQUENCE</scope>
    <source>
        <tissue evidence="10">Whole embryo</tissue>
    </source>
</reference>
<gene>
    <name evidence="10" type="primary">Sgpp2-002</name>
</gene>
<keyword evidence="2 8" id="KW-0812">Transmembrane</keyword>
<keyword evidence="4" id="KW-0256">Endoplasmic reticulum</keyword>
<protein>
    <submittedName>
        <fullName evidence="10">Sphingosine-1-phosphate phosphatase 2</fullName>
    </submittedName>
</protein>
<feature type="transmembrane region" description="Helical" evidence="8">
    <location>
        <begin position="383"/>
        <end position="405"/>
    </location>
</feature>
<dbReference type="GO" id="GO:0006670">
    <property type="term" value="P:sphingosine metabolic process"/>
    <property type="evidence" value="ECO:0007669"/>
    <property type="project" value="TreeGrafter"/>
</dbReference>
<proteinExistence type="evidence at transcript level"/>
<evidence type="ECO:0000256" key="6">
    <source>
        <dbReference type="ARBA" id="ARBA00023136"/>
    </source>
</evidence>
<dbReference type="GO" id="GO:0042392">
    <property type="term" value="F:sphingosine-1-phosphate phosphatase activity"/>
    <property type="evidence" value="ECO:0007669"/>
    <property type="project" value="TreeGrafter"/>
</dbReference>
<evidence type="ECO:0000256" key="1">
    <source>
        <dbReference type="ARBA" id="ARBA00004477"/>
    </source>
</evidence>
<evidence type="ECO:0000256" key="7">
    <source>
        <dbReference type="ARBA" id="ARBA00038324"/>
    </source>
</evidence>
<organism evidence="10">
    <name type="scientific">Phallusia mammillata</name>
    <dbReference type="NCBI Taxonomy" id="59560"/>
    <lineage>
        <taxon>Eukaryota</taxon>
        <taxon>Metazoa</taxon>
        <taxon>Chordata</taxon>
        <taxon>Tunicata</taxon>
        <taxon>Ascidiacea</taxon>
        <taxon>Phlebobranchia</taxon>
        <taxon>Ascidiidae</taxon>
        <taxon>Phallusia</taxon>
    </lineage>
</organism>
<sequence length="413" mass="46845">MDILWRVTDYLMDFNKVRAFQDLCGLRESEENLPTGKSKNTDDHSNMLYDEFEPRDSTLRQVNQSKKHISSCGKAENASCPNLPERVSEQKTYNVKNWFLYCLFRFGSTLGHEVFYITFIPCIFWNLDPFIGRKMIVVWVVTMYIGQALKDLIKWPRPTWPPVFKLETRVEAEYGIPSTHAIAGTALPFSFLMAMYGRYEFPLEIGIILACSWCLLVALSRLYVGMHSILDVITGVTLTAIYLWLGWPFMDMVEIYAMTSTFAPWLIVMSHFLLGVFYPSTDRYTTTRGDTVIILAVGAGSNCVTHWHYQYGYNFGPSGNVPFLLTFPTLSSLGISLARAVIGILITVLTRQVMKAASLTLVCQAVGVSKNDRLARQRKDVEVTYKFVTYTVVSFVALGMVPILLQQLGLVHS</sequence>
<name>A0A6F9DRG1_9ASCI</name>
<dbReference type="EMBL" id="LR790170">
    <property type="protein sequence ID" value="CAB3266032.1"/>
    <property type="molecule type" value="mRNA"/>
</dbReference>
<dbReference type="Pfam" id="PF01569">
    <property type="entry name" value="PAP2"/>
    <property type="match status" value="1"/>
</dbReference>
<dbReference type="SUPFAM" id="SSF48317">
    <property type="entry name" value="Acid phosphatase/Vanadium-dependent haloperoxidase"/>
    <property type="match status" value="1"/>
</dbReference>
<evidence type="ECO:0000256" key="2">
    <source>
        <dbReference type="ARBA" id="ARBA00022692"/>
    </source>
</evidence>
<evidence type="ECO:0000256" key="4">
    <source>
        <dbReference type="ARBA" id="ARBA00022824"/>
    </source>
</evidence>
<evidence type="ECO:0000259" key="9">
    <source>
        <dbReference type="SMART" id="SM00014"/>
    </source>
</evidence>
<keyword evidence="5 8" id="KW-1133">Transmembrane helix</keyword>
<feature type="transmembrane region" description="Helical" evidence="8">
    <location>
        <begin position="229"/>
        <end position="250"/>
    </location>
</feature>
<comment type="similarity">
    <text evidence="7">Belongs to the type 2 lipid phosphate phosphatase family.</text>
</comment>
<keyword evidence="6 8" id="KW-0472">Membrane</keyword>
<feature type="transmembrane region" description="Helical" evidence="8">
    <location>
        <begin position="262"/>
        <end position="280"/>
    </location>
</feature>
<evidence type="ECO:0000313" key="10">
    <source>
        <dbReference type="EMBL" id="CAB3266032.1"/>
    </source>
</evidence>
<evidence type="ECO:0000256" key="5">
    <source>
        <dbReference type="ARBA" id="ARBA00022989"/>
    </source>
</evidence>
<accession>A0A6F9DRG1</accession>